<dbReference type="OrthoDB" id="8811199at2"/>
<sequence length="128" mass="13990">MTVSAIGGVSASQVLDQATTRPEALNNLADRFSRMVQQEPAPQVPNETEAGSRSVVSHFIQAQEGVMRQTFDKVRSFSLQAPAMNPSELASRQIELTYQLAMVQVQFNAGVYISQSSKSGLQTLMKNQ</sequence>
<organism evidence="1 2">
    <name type="scientific">Hydrogenophaga taeniospiralis CCUG 15921</name>
    <dbReference type="NCBI Taxonomy" id="1281780"/>
    <lineage>
        <taxon>Bacteria</taxon>
        <taxon>Pseudomonadati</taxon>
        <taxon>Pseudomonadota</taxon>
        <taxon>Betaproteobacteria</taxon>
        <taxon>Burkholderiales</taxon>
        <taxon>Comamonadaceae</taxon>
        <taxon>Hydrogenophaga</taxon>
    </lineage>
</organism>
<dbReference type="EMBL" id="AOGK01000024">
    <property type="protein sequence ID" value="MDG5977676.1"/>
    <property type="molecule type" value="Genomic_DNA"/>
</dbReference>
<evidence type="ECO:0000313" key="1">
    <source>
        <dbReference type="EMBL" id="MDG5977676.1"/>
    </source>
</evidence>
<comment type="caution">
    <text evidence="1">The sequence shown here is derived from an EMBL/GenBank/DDBJ whole genome shotgun (WGS) entry which is preliminary data.</text>
</comment>
<name>A0A9X4NWM1_9BURK</name>
<proteinExistence type="predicted"/>
<accession>A0A9X4NWM1</accession>
<gene>
    <name evidence="1" type="ORF">H010_20641</name>
</gene>
<keyword evidence="2" id="KW-1185">Reference proteome</keyword>
<dbReference type="InterPro" id="IPR013391">
    <property type="entry name" value="T3SS_HrpB2"/>
</dbReference>
<dbReference type="Proteomes" id="UP001152876">
    <property type="component" value="Unassembled WGS sequence"/>
</dbReference>
<protein>
    <submittedName>
        <fullName evidence="1">Type III secretion protein HrpB2</fullName>
    </submittedName>
</protein>
<evidence type="ECO:0000313" key="2">
    <source>
        <dbReference type="Proteomes" id="UP001152876"/>
    </source>
</evidence>
<dbReference type="Pfam" id="PF09487">
    <property type="entry name" value="HrpB2"/>
    <property type="match status" value="1"/>
</dbReference>
<dbReference type="RefSeq" id="WP_068175164.1">
    <property type="nucleotide sequence ID" value="NZ_AOGK01000024.1"/>
</dbReference>
<reference evidence="1" key="1">
    <citation type="submission" date="2013-01" db="EMBL/GenBank/DDBJ databases">
        <title>Genome draft of Hydrogenophaga taeniospiralis 2K1.</title>
        <authorList>
            <person name="Gomila M."/>
            <person name="Lalucat J."/>
        </authorList>
    </citation>
    <scope>NUCLEOTIDE SEQUENCE</scope>
    <source>
        <strain evidence="1">CCUG 15921</strain>
    </source>
</reference>
<dbReference type="AlphaFoldDB" id="A0A9X4NWM1"/>